<feature type="transmembrane region" description="Helical" evidence="1">
    <location>
        <begin position="43"/>
        <end position="65"/>
    </location>
</feature>
<evidence type="ECO:0000313" key="2">
    <source>
        <dbReference type="EMBL" id="MBE9143833.1"/>
    </source>
</evidence>
<sequence length="245" mass="28848">MLKKFRKINYQLLNLFILSIGVIFTLASLMFDKNNNEDLKTILISIGTSIISSSIIVFLSSRYLIKESETNELINEWRLSGMYLTRAEMNRETDDILDKCQKQIDIIAFGLKSLREEKSSLIKKKVKAGIHIRILTINPKSKYLAQREKDEQEIEGQIKNTIYELENWVAQLKAIASHPSNIELKYYNCLPLDFYCRVDDNVFLGPYMYGKSSQKTFSYEFRYGGLGFDYWTRYFEELWSKNDWE</sequence>
<name>A0ABR9UBK1_9CYAN</name>
<comment type="caution">
    <text evidence="2">The sequence shown here is derived from an EMBL/GenBank/DDBJ whole genome shotgun (WGS) entry which is preliminary data.</text>
</comment>
<dbReference type="EMBL" id="JADEWU010000021">
    <property type="protein sequence ID" value="MBE9143833.1"/>
    <property type="molecule type" value="Genomic_DNA"/>
</dbReference>
<reference evidence="2 3" key="1">
    <citation type="submission" date="2020-10" db="EMBL/GenBank/DDBJ databases">
        <authorList>
            <person name="Castelo-Branco R."/>
            <person name="Eusebio N."/>
            <person name="Adriana R."/>
            <person name="Vieira A."/>
            <person name="Brugerolle De Fraissinette N."/>
            <person name="Rezende De Castro R."/>
            <person name="Schneider M.P."/>
            <person name="Vasconcelos V."/>
            <person name="Leao P.N."/>
        </authorList>
    </citation>
    <scope>NUCLEOTIDE SEQUENCE [LARGE SCALE GENOMIC DNA]</scope>
    <source>
        <strain evidence="2 3">LEGE 06226</strain>
    </source>
</reference>
<proteinExistence type="predicted"/>
<protein>
    <submittedName>
        <fullName evidence="2">Uncharacterized protein</fullName>
    </submittedName>
</protein>
<evidence type="ECO:0000256" key="1">
    <source>
        <dbReference type="SAM" id="Phobius"/>
    </source>
</evidence>
<dbReference type="Proteomes" id="UP000640725">
    <property type="component" value="Unassembled WGS sequence"/>
</dbReference>
<gene>
    <name evidence="2" type="ORF">IQ236_11455</name>
</gene>
<accession>A0ABR9UBK1</accession>
<organism evidence="2 3">
    <name type="scientific">Planktothrix mougeotii LEGE 06226</name>
    <dbReference type="NCBI Taxonomy" id="1828728"/>
    <lineage>
        <taxon>Bacteria</taxon>
        <taxon>Bacillati</taxon>
        <taxon>Cyanobacteriota</taxon>
        <taxon>Cyanophyceae</taxon>
        <taxon>Oscillatoriophycideae</taxon>
        <taxon>Oscillatoriales</taxon>
        <taxon>Microcoleaceae</taxon>
        <taxon>Planktothrix</taxon>
    </lineage>
</organism>
<keyword evidence="3" id="KW-1185">Reference proteome</keyword>
<dbReference type="RefSeq" id="WP_193869365.1">
    <property type="nucleotide sequence ID" value="NZ_JADEWU010000021.1"/>
</dbReference>
<keyword evidence="1" id="KW-0812">Transmembrane</keyword>
<feature type="transmembrane region" description="Helical" evidence="1">
    <location>
        <begin position="12"/>
        <end position="31"/>
    </location>
</feature>
<keyword evidence="1" id="KW-1133">Transmembrane helix</keyword>
<evidence type="ECO:0000313" key="3">
    <source>
        <dbReference type="Proteomes" id="UP000640725"/>
    </source>
</evidence>
<keyword evidence="1" id="KW-0472">Membrane</keyword>